<dbReference type="InterPro" id="IPR036280">
    <property type="entry name" value="Multihaem_cyt_sf"/>
</dbReference>
<dbReference type="AlphaFoldDB" id="S0G0A5"/>
<evidence type="ECO:0000313" key="1">
    <source>
        <dbReference type="EMBL" id="EMS78884.1"/>
    </source>
</evidence>
<protein>
    <submittedName>
        <fullName evidence="1">Cytochrome c, class III</fullName>
    </submittedName>
</protein>
<organism evidence="1 2">
    <name type="scientific">Desulfotignum phosphitoxidans DSM 13687</name>
    <dbReference type="NCBI Taxonomy" id="1286635"/>
    <lineage>
        <taxon>Bacteria</taxon>
        <taxon>Pseudomonadati</taxon>
        <taxon>Thermodesulfobacteriota</taxon>
        <taxon>Desulfobacteria</taxon>
        <taxon>Desulfobacterales</taxon>
        <taxon>Desulfobacteraceae</taxon>
        <taxon>Desulfotignum</taxon>
    </lineage>
</organism>
<dbReference type="Pfam" id="PF11783">
    <property type="entry name" value="Cytochrome_cB"/>
    <property type="match status" value="1"/>
</dbReference>
<dbReference type="InterPro" id="IPR024673">
    <property type="entry name" value="Octahem_Cyt_c"/>
</dbReference>
<reference evidence="1 2" key="1">
    <citation type="journal article" date="2013" name="Genome Announc.">
        <title>Draft Genome Sequence of Desulfotignum phosphitoxidans DSM 13687 Strain FiPS-3.</title>
        <authorList>
            <person name="Poehlein A."/>
            <person name="Daniel R."/>
            <person name="Simeonova D.D."/>
        </authorList>
    </citation>
    <scope>NUCLEOTIDE SEQUENCE [LARGE SCALE GENOMIC DNA]</scope>
    <source>
        <strain evidence="1 2">DSM 13687</strain>
    </source>
</reference>
<keyword evidence="2" id="KW-1185">Reference proteome</keyword>
<comment type="caution">
    <text evidence="1">The sequence shown here is derived from an EMBL/GenBank/DDBJ whole genome shotgun (WGS) entry which is preliminary data.</text>
</comment>
<evidence type="ECO:0000313" key="2">
    <source>
        <dbReference type="Proteomes" id="UP000014216"/>
    </source>
</evidence>
<proteinExistence type="predicted"/>
<dbReference type="PATRIC" id="fig|1286635.3.peg.2949"/>
<name>S0G0A5_9BACT</name>
<dbReference type="EMBL" id="APJX01000006">
    <property type="protein sequence ID" value="EMS78884.1"/>
    <property type="molecule type" value="Genomic_DNA"/>
</dbReference>
<dbReference type="PIRSF" id="PIRSF039014">
    <property type="entry name" value="OTR_cyc"/>
    <property type="match status" value="1"/>
</dbReference>
<sequence length="385" mass="43470">MPKKKVDLKFVAENVGHSSRATCGACHFNGGGGDAIKHADMSRQLLTPDRNCDIHMGGYDFDCAECHKTRNHQISGKSSSVPVAEGVVNCESCHSETPHYSGNLLDHHLNDHSKTLACNVCHSPVFAKCKPTKTWWDWSMAGDKEREVKKDKYGQPDYNWKKGEFRWEESGLPDYTWYSGYMDRVLMGDKVDLDADVITLTDPVGSINDPGSRITAFKIMKGIQPIDAEHAHVLVPQLFSGDKDNTTAYWKNLDWNKAFQAGMKAVDLPYSGDVTWKETWMYWRINHEVMPADMALSCVQCHESLKGDQTCNRCHQDNRDVDFKALAQKGTDFSLMKSQGRDVDQLIDKTDYINFKALGYQGDPIIHGGRFKKLPMGYQSQSRTE</sequence>
<accession>S0G0A5</accession>
<gene>
    <name evidence="1" type="ORF">Dpo_6c00830</name>
</gene>
<dbReference type="Proteomes" id="UP000014216">
    <property type="component" value="Unassembled WGS sequence"/>
</dbReference>
<dbReference type="SUPFAM" id="SSF48695">
    <property type="entry name" value="Multiheme cytochromes"/>
    <property type="match status" value="1"/>
</dbReference>